<evidence type="ECO:0000256" key="2">
    <source>
        <dbReference type="ARBA" id="ARBA00009695"/>
    </source>
</evidence>
<feature type="domain" description="RecX third three-helical" evidence="8">
    <location>
        <begin position="260"/>
        <end position="298"/>
    </location>
</feature>
<dbReference type="InterPro" id="IPR053925">
    <property type="entry name" value="RecX_HTH_3rd"/>
</dbReference>
<sequence length="313" mass="35516">MGLEPVFEPAPIQNAASDRAARLFGEKPADTPQWFDDADRPEAVQLPDLDARPDVDPFGEMLLAEASVKGNRVRSQAKEMKREKVPGRMTQSRGRSVKACTKADGPQIIRDPADVPSFTRIREDGTLLEIDPSTCTDPAMFAEMQAARSAGKPKKAKKSLMARAVDSLSRVEQPRRELERRLIKGLEDSETKEDVKAVLDRLEEMKLLSDQRFAEMKVRSAAPRMGDRKLQAELRRSGVDEATVRAAMEQLDEPEELRCWRVWCRKWSELPKDWKTREKMIRYLSYRGFGMGAIQKVLRGEVELPEENADGEF</sequence>
<evidence type="ECO:0000313" key="10">
    <source>
        <dbReference type="Proteomes" id="UP000014400"/>
    </source>
</evidence>
<dbReference type="HOGENOM" id="CLU_888327_0_0_4"/>
<comment type="function">
    <text evidence="5">Modulates RecA activity.</text>
</comment>
<evidence type="ECO:0000256" key="5">
    <source>
        <dbReference type="HAMAP-Rule" id="MF_01114"/>
    </source>
</evidence>
<dbReference type="Proteomes" id="UP000014400">
    <property type="component" value="Unassembled WGS sequence"/>
</dbReference>
<evidence type="ECO:0000259" key="8">
    <source>
        <dbReference type="Pfam" id="PF21981"/>
    </source>
</evidence>
<dbReference type="STRING" id="1203554.HMPREF1476_02102"/>
<gene>
    <name evidence="5" type="primary">recX</name>
    <name evidence="9" type="ORF">HMPREF1476_02102</name>
</gene>
<dbReference type="InterPro" id="IPR003783">
    <property type="entry name" value="Regulatory_RecX"/>
</dbReference>
<reference evidence="9 10" key="1">
    <citation type="submission" date="2013-04" db="EMBL/GenBank/DDBJ databases">
        <title>The Genome Sequence of Sutterella wadsworthensis HGA0223.</title>
        <authorList>
            <consortium name="The Broad Institute Genomics Platform"/>
            <person name="Earl A."/>
            <person name="Ward D."/>
            <person name="Feldgarden M."/>
            <person name="Gevers D."/>
            <person name="Schmidt T.M."/>
            <person name="Dover J."/>
            <person name="Dai D."/>
            <person name="Walker B."/>
            <person name="Young S."/>
            <person name="Zeng Q."/>
            <person name="Gargeya S."/>
            <person name="Fitzgerald M."/>
            <person name="Haas B."/>
            <person name="Abouelleil A."/>
            <person name="Allen A.W."/>
            <person name="Alvarado L."/>
            <person name="Arachchi H.M."/>
            <person name="Berlin A.M."/>
            <person name="Chapman S.B."/>
            <person name="Gainer-Dewar J."/>
            <person name="Goldberg J."/>
            <person name="Griggs A."/>
            <person name="Gujja S."/>
            <person name="Hansen M."/>
            <person name="Howarth C."/>
            <person name="Imamovic A."/>
            <person name="Ireland A."/>
            <person name="Larimer J."/>
            <person name="McCowan C."/>
            <person name="Murphy C."/>
            <person name="Pearson M."/>
            <person name="Poon T.W."/>
            <person name="Priest M."/>
            <person name="Roberts A."/>
            <person name="Saif S."/>
            <person name="Shea T."/>
            <person name="Sisk P."/>
            <person name="Sykes S."/>
            <person name="Wortman J."/>
            <person name="Nusbaum C."/>
            <person name="Birren B."/>
        </authorList>
    </citation>
    <scope>NUCLEOTIDE SEQUENCE [LARGE SCALE GENOMIC DNA]</scope>
    <source>
        <strain evidence="9 10">HGA0223</strain>
    </source>
</reference>
<evidence type="ECO:0000256" key="1">
    <source>
        <dbReference type="ARBA" id="ARBA00004496"/>
    </source>
</evidence>
<comment type="caution">
    <text evidence="9">The sequence shown here is derived from an EMBL/GenBank/DDBJ whole genome shotgun (WGS) entry which is preliminary data.</text>
</comment>
<accession>S3BEP6</accession>
<dbReference type="PANTHER" id="PTHR33602:SF1">
    <property type="entry name" value="REGULATORY PROTEIN RECX FAMILY PROTEIN"/>
    <property type="match status" value="1"/>
</dbReference>
<dbReference type="eggNOG" id="COG2137">
    <property type="taxonomic scope" value="Bacteria"/>
</dbReference>
<feature type="domain" description="RecX second three-helical" evidence="7">
    <location>
        <begin position="209"/>
        <end position="248"/>
    </location>
</feature>
<proteinExistence type="inferred from homology"/>
<feature type="compositionally biased region" description="Basic and acidic residues" evidence="6">
    <location>
        <begin position="76"/>
        <end position="86"/>
    </location>
</feature>
<dbReference type="GO" id="GO:0005737">
    <property type="term" value="C:cytoplasm"/>
    <property type="evidence" value="ECO:0007669"/>
    <property type="project" value="UniProtKB-SubCell"/>
</dbReference>
<dbReference type="InterPro" id="IPR036388">
    <property type="entry name" value="WH-like_DNA-bd_sf"/>
</dbReference>
<comment type="similarity">
    <text evidence="2 5">Belongs to the RecX family.</text>
</comment>
<dbReference type="Pfam" id="PF21981">
    <property type="entry name" value="RecX_HTH3"/>
    <property type="match status" value="1"/>
</dbReference>
<evidence type="ECO:0000256" key="4">
    <source>
        <dbReference type="ARBA" id="ARBA00022490"/>
    </source>
</evidence>
<dbReference type="PATRIC" id="fig|1203554.3.peg.2187"/>
<dbReference type="Pfam" id="PF02631">
    <property type="entry name" value="RecX_HTH2"/>
    <property type="match status" value="1"/>
</dbReference>
<dbReference type="EMBL" id="ATCF01000033">
    <property type="protein sequence ID" value="EPD97775.1"/>
    <property type="molecule type" value="Genomic_DNA"/>
</dbReference>
<dbReference type="Gene3D" id="1.10.10.10">
    <property type="entry name" value="Winged helix-like DNA-binding domain superfamily/Winged helix DNA-binding domain"/>
    <property type="match status" value="2"/>
</dbReference>
<evidence type="ECO:0000313" key="9">
    <source>
        <dbReference type="EMBL" id="EPD97775.1"/>
    </source>
</evidence>
<name>S3BEP6_9BURK</name>
<organism evidence="9 10">
    <name type="scientific">Sutterella wadsworthensis HGA0223</name>
    <dbReference type="NCBI Taxonomy" id="1203554"/>
    <lineage>
        <taxon>Bacteria</taxon>
        <taxon>Pseudomonadati</taxon>
        <taxon>Pseudomonadota</taxon>
        <taxon>Betaproteobacteria</taxon>
        <taxon>Burkholderiales</taxon>
        <taxon>Sutterellaceae</taxon>
        <taxon>Sutterella</taxon>
    </lineage>
</organism>
<comment type="subcellular location">
    <subcellularLocation>
        <location evidence="1 5">Cytoplasm</location>
    </subcellularLocation>
</comment>
<protein>
    <recommendedName>
        <fullName evidence="3 5">Regulatory protein RecX</fullName>
    </recommendedName>
</protein>
<evidence type="ECO:0000256" key="3">
    <source>
        <dbReference type="ARBA" id="ARBA00018111"/>
    </source>
</evidence>
<dbReference type="PANTHER" id="PTHR33602">
    <property type="entry name" value="REGULATORY PROTEIN RECX FAMILY PROTEIN"/>
    <property type="match status" value="1"/>
</dbReference>
<keyword evidence="10" id="KW-1185">Reference proteome</keyword>
<evidence type="ECO:0000259" key="7">
    <source>
        <dbReference type="Pfam" id="PF02631"/>
    </source>
</evidence>
<dbReference type="GO" id="GO:0006282">
    <property type="term" value="P:regulation of DNA repair"/>
    <property type="evidence" value="ECO:0007669"/>
    <property type="project" value="UniProtKB-UniRule"/>
</dbReference>
<dbReference type="HAMAP" id="MF_01114">
    <property type="entry name" value="RecX"/>
    <property type="match status" value="1"/>
</dbReference>
<dbReference type="InterPro" id="IPR053924">
    <property type="entry name" value="RecX_HTH_2nd"/>
</dbReference>
<evidence type="ECO:0000256" key="6">
    <source>
        <dbReference type="SAM" id="MobiDB-lite"/>
    </source>
</evidence>
<dbReference type="AlphaFoldDB" id="S3BEP6"/>
<feature type="region of interest" description="Disordered" evidence="6">
    <location>
        <begin position="69"/>
        <end position="102"/>
    </location>
</feature>
<keyword evidence="4 5" id="KW-0963">Cytoplasm</keyword>